<dbReference type="GO" id="GO:0046872">
    <property type="term" value="F:metal ion binding"/>
    <property type="evidence" value="ECO:0007669"/>
    <property type="project" value="InterPro"/>
</dbReference>
<comment type="caution">
    <text evidence="4">The sequence shown here is derived from an EMBL/GenBank/DDBJ whole genome shotgun (WGS) entry which is preliminary data.</text>
</comment>
<dbReference type="InterPro" id="IPR047057">
    <property type="entry name" value="MerR_fam"/>
</dbReference>
<keyword evidence="5" id="KW-1185">Reference proteome</keyword>
<evidence type="ECO:0000313" key="5">
    <source>
        <dbReference type="Proteomes" id="UP000318199"/>
    </source>
</evidence>
<name>A0A562ZHW8_9BURK</name>
<evidence type="ECO:0000256" key="1">
    <source>
        <dbReference type="ARBA" id="ARBA00023125"/>
    </source>
</evidence>
<dbReference type="InterPro" id="IPR009061">
    <property type="entry name" value="DNA-bd_dom_put_sf"/>
</dbReference>
<proteinExistence type="predicted"/>
<dbReference type="PANTHER" id="PTHR30204:SF92">
    <property type="entry name" value="HTH-TYPE TRANSCRIPTIONAL REGULATOR ZNTR"/>
    <property type="match status" value="1"/>
</dbReference>
<keyword evidence="1" id="KW-0238">DNA-binding</keyword>
<dbReference type="EMBL" id="VOBQ01000021">
    <property type="protein sequence ID" value="TWO68001.1"/>
    <property type="molecule type" value="Genomic_DNA"/>
</dbReference>
<feature type="region of interest" description="Disordered" evidence="2">
    <location>
        <begin position="133"/>
        <end position="164"/>
    </location>
</feature>
<organism evidence="4 5">
    <name type="scientific">Caenimonas sedimenti</name>
    <dbReference type="NCBI Taxonomy" id="2596921"/>
    <lineage>
        <taxon>Bacteria</taxon>
        <taxon>Pseudomonadati</taxon>
        <taxon>Pseudomonadota</taxon>
        <taxon>Betaproteobacteria</taxon>
        <taxon>Burkholderiales</taxon>
        <taxon>Comamonadaceae</taxon>
        <taxon>Caenimonas</taxon>
    </lineage>
</organism>
<dbReference type="PROSITE" id="PS50937">
    <property type="entry name" value="HTH_MERR_2"/>
    <property type="match status" value="1"/>
</dbReference>
<dbReference type="GO" id="GO:0045893">
    <property type="term" value="P:positive regulation of DNA-templated transcription"/>
    <property type="evidence" value="ECO:0007669"/>
    <property type="project" value="InterPro"/>
</dbReference>
<gene>
    <name evidence="4" type="primary">cadR</name>
    <name evidence="4" type="ORF">FN976_23930</name>
</gene>
<dbReference type="OrthoDB" id="9808480at2"/>
<dbReference type="NCBIfam" id="TIGR02047">
    <property type="entry name" value="CadR-PbrR"/>
    <property type="match status" value="1"/>
</dbReference>
<dbReference type="GO" id="GO:0003700">
    <property type="term" value="F:DNA-binding transcription factor activity"/>
    <property type="evidence" value="ECO:0007669"/>
    <property type="project" value="InterPro"/>
</dbReference>
<evidence type="ECO:0000313" key="4">
    <source>
        <dbReference type="EMBL" id="TWO68001.1"/>
    </source>
</evidence>
<dbReference type="GO" id="GO:0003677">
    <property type="term" value="F:DNA binding"/>
    <property type="evidence" value="ECO:0007669"/>
    <property type="project" value="UniProtKB-KW"/>
</dbReference>
<dbReference type="PANTHER" id="PTHR30204">
    <property type="entry name" value="REDOX-CYCLING DRUG-SENSING TRANSCRIPTIONAL ACTIVATOR SOXR"/>
    <property type="match status" value="1"/>
</dbReference>
<dbReference type="Gene3D" id="1.10.1660.10">
    <property type="match status" value="1"/>
</dbReference>
<feature type="compositionally biased region" description="Basic residues" evidence="2">
    <location>
        <begin position="154"/>
        <end position="164"/>
    </location>
</feature>
<dbReference type="Proteomes" id="UP000318199">
    <property type="component" value="Unassembled WGS sequence"/>
</dbReference>
<evidence type="ECO:0000259" key="3">
    <source>
        <dbReference type="PROSITE" id="PS50937"/>
    </source>
</evidence>
<sequence length="164" mass="18484">MKIGELAKATGTQVETIRYYERAGLLPEPLRTDGNYRVYEKSHVQRLAFIRHCRCLDMTLEEIGLLLQFKDDPQSDCGDVDRILDEHIEHVVVRIRELKALEKQLRSLRSECTPNSDPASCGVIGGLERDAQRHDHAAKVSHRHIAGAHGAGPGRKKASARKKR</sequence>
<dbReference type="PRINTS" id="PR00040">
    <property type="entry name" value="HTHMERR"/>
</dbReference>
<dbReference type="InterPro" id="IPR011791">
    <property type="entry name" value="CadR-PbrR"/>
</dbReference>
<dbReference type="RefSeq" id="WP_145895658.1">
    <property type="nucleotide sequence ID" value="NZ_VOBQ01000021.1"/>
</dbReference>
<dbReference type="Pfam" id="PF13411">
    <property type="entry name" value="MerR_1"/>
    <property type="match status" value="1"/>
</dbReference>
<feature type="domain" description="HTH merR-type" evidence="3">
    <location>
        <begin position="1"/>
        <end position="69"/>
    </location>
</feature>
<dbReference type="AlphaFoldDB" id="A0A562ZHW8"/>
<dbReference type="SUPFAM" id="SSF46955">
    <property type="entry name" value="Putative DNA-binding domain"/>
    <property type="match status" value="1"/>
</dbReference>
<accession>A0A562ZHW8</accession>
<reference evidence="4 5" key="1">
    <citation type="submission" date="2019-07" db="EMBL/GenBank/DDBJ databases">
        <title>Caenimonas sedimenti sp. nov., isolated from activated sludge.</title>
        <authorList>
            <person name="Xu J."/>
        </authorList>
    </citation>
    <scope>NUCLEOTIDE SEQUENCE [LARGE SCALE GENOMIC DNA]</scope>
    <source>
        <strain evidence="4 5">HX-9-20</strain>
    </source>
</reference>
<dbReference type="SMART" id="SM00422">
    <property type="entry name" value="HTH_MERR"/>
    <property type="match status" value="1"/>
</dbReference>
<protein>
    <submittedName>
        <fullName evidence="4">Cd(II)/Pb(II)-responsive transcriptional regulator</fullName>
    </submittedName>
</protein>
<dbReference type="InterPro" id="IPR000551">
    <property type="entry name" value="MerR-type_HTH_dom"/>
</dbReference>
<evidence type="ECO:0000256" key="2">
    <source>
        <dbReference type="SAM" id="MobiDB-lite"/>
    </source>
</evidence>
<dbReference type="CDD" id="cd04784">
    <property type="entry name" value="HTH_CadR-PbrR"/>
    <property type="match status" value="1"/>
</dbReference>